<evidence type="ECO:0000256" key="4">
    <source>
        <dbReference type="PROSITE-ProRule" id="PRU01251"/>
    </source>
</evidence>
<dbReference type="EMBL" id="CP060636">
    <property type="protein sequence ID" value="QNM12682.1"/>
    <property type="molecule type" value="Genomic_DNA"/>
</dbReference>
<dbReference type="PANTHER" id="PTHR11638">
    <property type="entry name" value="ATP-DEPENDENT CLP PROTEASE"/>
    <property type="match status" value="1"/>
</dbReference>
<dbReference type="GO" id="GO:0016887">
    <property type="term" value="F:ATP hydrolysis activity"/>
    <property type="evidence" value="ECO:0007669"/>
    <property type="project" value="InterPro"/>
</dbReference>
<dbReference type="GO" id="GO:0008233">
    <property type="term" value="F:peptidase activity"/>
    <property type="evidence" value="ECO:0007669"/>
    <property type="project" value="UniProtKB-KW"/>
</dbReference>
<dbReference type="GO" id="GO:0034605">
    <property type="term" value="P:cellular response to heat"/>
    <property type="evidence" value="ECO:0007669"/>
    <property type="project" value="TreeGrafter"/>
</dbReference>
<name>A0A7G9GPF0_9FIRM</name>
<dbReference type="GO" id="GO:0005524">
    <property type="term" value="F:ATP binding"/>
    <property type="evidence" value="ECO:0007669"/>
    <property type="project" value="UniProtKB-KW"/>
</dbReference>
<evidence type="ECO:0000259" key="5">
    <source>
        <dbReference type="PROSITE" id="PS51903"/>
    </source>
</evidence>
<dbReference type="InterPro" id="IPR050130">
    <property type="entry name" value="ClpA_ClpB"/>
</dbReference>
<keyword evidence="2" id="KW-0547">Nucleotide-binding</keyword>
<keyword evidence="1 4" id="KW-0677">Repeat</keyword>
<dbReference type="Pfam" id="PF02861">
    <property type="entry name" value="Clp_N"/>
    <property type="match status" value="1"/>
</dbReference>
<dbReference type="Pfam" id="PF00004">
    <property type="entry name" value="AAA"/>
    <property type="match status" value="1"/>
</dbReference>
<dbReference type="PROSITE" id="PS51903">
    <property type="entry name" value="CLP_R"/>
    <property type="match status" value="1"/>
</dbReference>
<dbReference type="AlphaFoldDB" id="A0A7G9GPF0"/>
<dbReference type="InterPro" id="IPR036628">
    <property type="entry name" value="Clp_N_dom_sf"/>
</dbReference>
<dbReference type="Gene3D" id="1.10.8.60">
    <property type="match status" value="1"/>
</dbReference>
<dbReference type="RefSeq" id="WP_117455888.1">
    <property type="nucleotide sequence ID" value="NZ_CP060636.1"/>
</dbReference>
<dbReference type="GO" id="GO:0005737">
    <property type="term" value="C:cytoplasm"/>
    <property type="evidence" value="ECO:0007669"/>
    <property type="project" value="TreeGrafter"/>
</dbReference>
<dbReference type="KEGG" id="ehn:H9Q80_01640"/>
<sequence length="641" mass="73201">MDYRLDKQVSNIMKDARKEAKDMGNNYIGSEHVLLAVLKDTSTPLSKILSSNGLFYFQLKEDLMVLFGLKDQEVSEIAITQVVDDILERARSLSVKRSMQCIDVRALSVALLQTSSCVAIEILHRYDLEEESVLRELENGEIHELDKVEELRNLNTCGNNMDICGRQEELQFMIDILSRKDKANPLLIGEPGVGKTAMVEKLAGMIKRKMVPALQDAVIYELHLNTLVAGTKYRGDFEEKLQNIIKLLKKYPHVILFIDEIHQMIGAGKSEGSIDVSSVLKPYLARGEIRCIGATTIDEYEKYIEKDRALERRFQIIMIKEPKKEEAFLMLKAKRKEYEDYHHVKIPEEMLERMVTYCDYYMPARKFPDKAIDVLDLACVMAKTSQTKCVKEQMIKEVVEKLTNIPLASKNRLQEVRVQLDTTLIGQQDVKNKLMHQLKWIEEGVLSSRPLGVWLFVGNSGVGKHTLIKEFNRIYFNDQEIIELDIAALDSVLPKVIAKLRRNPYGILHVINLHMATNTILQYLAQSIEKGELEAQGVKATLAHAIIIMTGAFVLQGNIGFSKDQTNTQGYEAMLGKEFLSMVDEVFMFEDLNKKERVQVVKELLKKWNKSLDEHAILELVESNCSLKEVGKHLRKKIVKA</sequence>
<keyword evidence="7" id="KW-1185">Reference proteome</keyword>
<dbReference type="InterPro" id="IPR027417">
    <property type="entry name" value="P-loop_NTPase"/>
</dbReference>
<dbReference type="Pfam" id="PF17871">
    <property type="entry name" value="AAA_lid_9"/>
    <property type="match status" value="1"/>
</dbReference>
<evidence type="ECO:0000313" key="6">
    <source>
        <dbReference type="EMBL" id="QNM12682.1"/>
    </source>
</evidence>
<feature type="domain" description="Clp R" evidence="5">
    <location>
        <begin position="1"/>
        <end position="69"/>
    </location>
</feature>
<evidence type="ECO:0000256" key="1">
    <source>
        <dbReference type="ARBA" id="ARBA00022737"/>
    </source>
</evidence>
<dbReference type="InterPro" id="IPR004176">
    <property type="entry name" value="Clp_R_N"/>
</dbReference>
<dbReference type="SUPFAM" id="SSF81923">
    <property type="entry name" value="Double Clp-N motif"/>
    <property type="match status" value="1"/>
</dbReference>
<dbReference type="Proteomes" id="UP000515856">
    <property type="component" value="Chromosome"/>
</dbReference>
<dbReference type="Gene3D" id="1.10.1780.10">
    <property type="entry name" value="Clp, N-terminal domain"/>
    <property type="match status" value="1"/>
</dbReference>
<organism evidence="6 7">
    <name type="scientific">[Eubacterium] hominis</name>
    <dbReference type="NCBI Taxonomy" id="2764325"/>
    <lineage>
        <taxon>Bacteria</taxon>
        <taxon>Bacillati</taxon>
        <taxon>Bacillota</taxon>
        <taxon>Erysipelotrichia</taxon>
        <taxon>Erysipelotrichales</taxon>
        <taxon>Erysipelotrichaceae</taxon>
        <taxon>Amedibacillus</taxon>
    </lineage>
</organism>
<reference evidence="6 7" key="1">
    <citation type="submission" date="2020-08" db="EMBL/GenBank/DDBJ databases">
        <authorList>
            <person name="Liu C."/>
            <person name="Sun Q."/>
        </authorList>
    </citation>
    <scope>NUCLEOTIDE SEQUENCE [LARGE SCALE GENOMIC DNA]</scope>
    <source>
        <strain evidence="6 7">NSJ-61</strain>
    </source>
</reference>
<keyword evidence="3 6" id="KW-0067">ATP-binding</keyword>
<evidence type="ECO:0000313" key="7">
    <source>
        <dbReference type="Proteomes" id="UP000515856"/>
    </source>
</evidence>
<evidence type="ECO:0000256" key="3">
    <source>
        <dbReference type="ARBA" id="ARBA00022840"/>
    </source>
</evidence>
<evidence type="ECO:0000256" key="2">
    <source>
        <dbReference type="ARBA" id="ARBA00022741"/>
    </source>
</evidence>
<dbReference type="SMART" id="SM00382">
    <property type="entry name" value="AAA"/>
    <property type="match status" value="2"/>
</dbReference>
<dbReference type="GO" id="GO:0006508">
    <property type="term" value="P:proteolysis"/>
    <property type="evidence" value="ECO:0007669"/>
    <property type="project" value="UniProtKB-KW"/>
</dbReference>
<dbReference type="InterPro" id="IPR003959">
    <property type="entry name" value="ATPase_AAA_core"/>
</dbReference>
<proteinExistence type="predicted"/>
<dbReference type="CDD" id="cd00009">
    <property type="entry name" value="AAA"/>
    <property type="match status" value="1"/>
</dbReference>
<protein>
    <submittedName>
        <fullName evidence="6">ATP-dependent Clp protease ATP-binding subunit</fullName>
    </submittedName>
</protein>
<keyword evidence="6" id="KW-0378">Hydrolase</keyword>
<dbReference type="SUPFAM" id="SSF52540">
    <property type="entry name" value="P-loop containing nucleoside triphosphate hydrolases"/>
    <property type="match status" value="2"/>
</dbReference>
<dbReference type="Gene3D" id="3.40.50.300">
    <property type="entry name" value="P-loop containing nucleotide triphosphate hydrolases"/>
    <property type="match status" value="2"/>
</dbReference>
<accession>A0A7G9GPF0</accession>
<dbReference type="PANTHER" id="PTHR11638:SF18">
    <property type="entry name" value="HEAT SHOCK PROTEIN 104"/>
    <property type="match status" value="1"/>
</dbReference>
<gene>
    <name evidence="6" type="ORF">H9Q80_01640</name>
</gene>
<dbReference type="InterPro" id="IPR041546">
    <property type="entry name" value="ClpA/ClpB_AAA_lid"/>
</dbReference>
<dbReference type="InterPro" id="IPR003593">
    <property type="entry name" value="AAA+_ATPase"/>
</dbReference>
<keyword evidence="6" id="KW-0645">Protease</keyword>